<feature type="compositionally biased region" description="Polar residues" evidence="1">
    <location>
        <begin position="1280"/>
        <end position="1302"/>
    </location>
</feature>
<feature type="compositionally biased region" description="Basic and acidic residues" evidence="1">
    <location>
        <begin position="90"/>
        <end position="109"/>
    </location>
</feature>
<dbReference type="InterPro" id="IPR038824">
    <property type="entry name" value="SHOC1-like"/>
</dbReference>
<proteinExistence type="predicted"/>
<accession>A0AAV1RM16</accession>
<sequence>MRTRFLNTDYFGTSPIETLSFLNLPVPHLPPPPPSSQQEQHLLRFHPLETISLPIERPPIDSALSKFIADAIPEFIDFDLRDFEPNRAHQKEAEKDLYKQKKEESERGFTTEAQQTDSGNDKHSERLEAIQFEEPELDTFLENVCFSEEGMQILSEIPEIENDLDLLRPEIEIQYPYKVQESVYSVEDVTLLFDMDEKACALEYDGSVQEQAHFYHNTFPLLEVEEMSLRTFTNPPMEDEFLLFLEHVESKWTQEGNLHVDGKELLASIQFDTSEFLTNHCLSKPCLELELASLDTFLGMDIISMVEILQTHGDSADCFSPTSPVVFQEFKFLNMDSSQLYEVFFEMQTTDEPQTCDSMFREDMNFKNFNELIVSCELTLEDDTFKSLPIPIISDHDKIRSIYAIVEEKLAEIKPQPLSASHGIYLDWHILEENNYSCKISSLYQNMLEDLDSHSIDLDWESFDGIKLVIDLVFSDDDLSGQQMEEQKELLKVISETSNSRLVEGASSKSLDDRGQNPGNRETLTGENAGKASLLFKSMSQFNDLDYFLNPGKATARGKSESTVKVSDTRASFPKEGNSHSVPGPNEKIIDQKLEELLNFVPMEDKYDMMSSKAADKAEACCMPVQVPYAPYAMKAEKTQGDMVSFPDIVIIVNTQNFDKEMIVSRRCTYQRILAMEKEGAQVVERDLNLPVDVIISPSICLVWYDCGNIGKKATAADEASSCLPLCIDNIATNVLTLLSFAFSGCILVVPVFEGEINFLSTVMESSDGLYAAAASLGIDLQLFSSYSAELTNEIILSSILNATKPSTGIYPKMPESETLAESFLTKFPSINPLTAHAILSSGGMLIEFLEWSNECRILALQRYQVPVESIALFSALCKYGEREDSKSIMTDCSSSASTCPDSDKCHLHIDSERKRRKCTNSPQKNDMHVDDIWQSEQLDQFTDGMPGPEVFNQYDRWTSTDSEILDKLKEPSSSLKDLFGQKQVSDIAQVMDFPTAMKPLDSGNSKDPLIWDEIRQPRLTVKDKLVAQNRVSEINIKNELKLDWVNPNKSNSNNLHEYFKGEVKDLTDDPVSLKNDVASIANSTYFSPWMPESEQDSARKSKAARRLSFGKNSHPNNPTATEINFNSDLWTSIINDRRSSPQNRGHPNMDDKHEKVPVKPRKHLLEEAFTQRDARNSTRFPFREEISHCSGSGTPLSKAIDSGRPQPGSPWTVEFLNRIREKSRLRQQSLPHGTSTPDFVYSGNISKATKRRSPSILDFFKYQGGSTPRKVHEQKKQKQPIQLSSSTQKKTLASLIPTWTPSDKRSKQSCFSSISSSTSNYNVHNE</sequence>
<gene>
    <name evidence="2" type="ORF">DCAF_LOCUS12309</name>
</gene>
<dbReference type="EMBL" id="CAWUPB010001010">
    <property type="protein sequence ID" value="CAK7337282.1"/>
    <property type="molecule type" value="Genomic_DNA"/>
</dbReference>
<evidence type="ECO:0008006" key="4">
    <source>
        <dbReference type="Google" id="ProtNLM"/>
    </source>
</evidence>
<comment type="caution">
    <text evidence="2">The sequence shown here is derived from an EMBL/GenBank/DDBJ whole genome shotgun (WGS) entry which is preliminary data.</text>
</comment>
<feature type="compositionally biased region" description="Polar residues" evidence="1">
    <location>
        <begin position="1111"/>
        <end position="1124"/>
    </location>
</feature>
<feature type="compositionally biased region" description="Polar residues" evidence="1">
    <location>
        <begin position="517"/>
        <end position="526"/>
    </location>
</feature>
<evidence type="ECO:0000313" key="2">
    <source>
        <dbReference type="EMBL" id="CAK7337282.1"/>
    </source>
</evidence>
<feature type="region of interest" description="Disordered" evidence="1">
    <location>
        <begin position="503"/>
        <end position="527"/>
    </location>
</feature>
<keyword evidence="3" id="KW-1185">Reference proteome</keyword>
<reference evidence="2 3" key="1">
    <citation type="submission" date="2024-01" db="EMBL/GenBank/DDBJ databases">
        <authorList>
            <person name="Waweru B."/>
        </authorList>
    </citation>
    <scope>NUCLEOTIDE SEQUENCE [LARGE SCALE GENOMIC DNA]</scope>
</reference>
<name>A0AAV1RM16_9ROSI</name>
<feature type="region of interest" description="Disordered" evidence="1">
    <location>
        <begin position="1263"/>
        <end position="1327"/>
    </location>
</feature>
<dbReference type="PANTHER" id="PTHR35764:SF1">
    <property type="entry name" value="PROTEIN SHORTAGE IN CHIASMATA 1"/>
    <property type="match status" value="1"/>
</dbReference>
<dbReference type="PANTHER" id="PTHR35764">
    <property type="entry name" value="PROTEIN SHORTAGE IN CHIASMATA 1"/>
    <property type="match status" value="1"/>
</dbReference>
<protein>
    <recommendedName>
        <fullName evidence="4">Protein SHORTAGE IN CHIASMATA 1</fullName>
    </recommendedName>
</protein>
<evidence type="ECO:0000313" key="3">
    <source>
        <dbReference type="Proteomes" id="UP001314170"/>
    </source>
</evidence>
<feature type="region of interest" description="Disordered" evidence="1">
    <location>
        <begin position="1092"/>
        <end position="1124"/>
    </location>
</feature>
<dbReference type="Proteomes" id="UP001314170">
    <property type="component" value="Unassembled WGS sequence"/>
</dbReference>
<dbReference type="GO" id="GO:0000712">
    <property type="term" value="P:resolution of meiotic recombination intermediates"/>
    <property type="evidence" value="ECO:0007669"/>
    <property type="project" value="TreeGrafter"/>
</dbReference>
<feature type="region of interest" description="Disordered" evidence="1">
    <location>
        <begin position="90"/>
        <end position="123"/>
    </location>
</feature>
<organism evidence="2 3">
    <name type="scientific">Dovyalis caffra</name>
    <dbReference type="NCBI Taxonomy" id="77055"/>
    <lineage>
        <taxon>Eukaryota</taxon>
        <taxon>Viridiplantae</taxon>
        <taxon>Streptophyta</taxon>
        <taxon>Embryophyta</taxon>
        <taxon>Tracheophyta</taxon>
        <taxon>Spermatophyta</taxon>
        <taxon>Magnoliopsida</taxon>
        <taxon>eudicotyledons</taxon>
        <taxon>Gunneridae</taxon>
        <taxon>Pentapetalae</taxon>
        <taxon>rosids</taxon>
        <taxon>fabids</taxon>
        <taxon>Malpighiales</taxon>
        <taxon>Salicaceae</taxon>
        <taxon>Flacourtieae</taxon>
        <taxon>Dovyalis</taxon>
    </lineage>
</organism>
<feature type="compositionally biased region" description="Polar residues" evidence="1">
    <location>
        <begin position="561"/>
        <end position="570"/>
    </location>
</feature>
<feature type="compositionally biased region" description="Low complexity" evidence="1">
    <location>
        <begin position="1309"/>
        <end position="1320"/>
    </location>
</feature>
<feature type="region of interest" description="Disordered" evidence="1">
    <location>
        <begin position="559"/>
        <end position="586"/>
    </location>
</feature>
<evidence type="ECO:0000256" key="1">
    <source>
        <dbReference type="SAM" id="MobiDB-lite"/>
    </source>
</evidence>